<dbReference type="AlphaFoldDB" id="A0A0F9D421"/>
<protein>
    <submittedName>
        <fullName evidence="3">Uncharacterized protein</fullName>
    </submittedName>
</protein>
<dbReference type="InterPro" id="IPR015943">
    <property type="entry name" value="WD40/YVTN_repeat-like_dom_sf"/>
</dbReference>
<dbReference type="PROSITE" id="PS00678">
    <property type="entry name" value="WD_REPEATS_1"/>
    <property type="match status" value="1"/>
</dbReference>
<keyword evidence="1" id="KW-0853">WD repeat</keyword>
<evidence type="ECO:0000256" key="2">
    <source>
        <dbReference type="ARBA" id="ARBA00022737"/>
    </source>
</evidence>
<evidence type="ECO:0000313" key="3">
    <source>
        <dbReference type="EMBL" id="KKL56493.1"/>
    </source>
</evidence>
<dbReference type="PROSITE" id="PS50082">
    <property type="entry name" value="WD_REPEATS_2"/>
    <property type="match status" value="2"/>
</dbReference>
<name>A0A0F9D421_9ZZZZ</name>
<dbReference type="PROSITE" id="PS50294">
    <property type="entry name" value="WD_REPEATS_REGION"/>
    <property type="match status" value="1"/>
</dbReference>
<evidence type="ECO:0000256" key="1">
    <source>
        <dbReference type="ARBA" id="ARBA00022574"/>
    </source>
</evidence>
<proteinExistence type="predicted"/>
<accession>A0A0F9D421</accession>
<comment type="caution">
    <text evidence="3">The sequence shown here is derived from an EMBL/GenBank/DDBJ whole genome shotgun (WGS) entry which is preliminary data.</text>
</comment>
<keyword evidence="2" id="KW-0677">Repeat</keyword>
<dbReference type="SUPFAM" id="SSF50978">
    <property type="entry name" value="WD40 repeat-like"/>
    <property type="match status" value="1"/>
</dbReference>
<dbReference type="SMART" id="SM00320">
    <property type="entry name" value="WD40"/>
    <property type="match status" value="3"/>
</dbReference>
<dbReference type="InterPro" id="IPR019775">
    <property type="entry name" value="WD40_repeat_CS"/>
</dbReference>
<reference evidence="3" key="1">
    <citation type="journal article" date="2015" name="Nature">
        <title>Complex archaea that bridge the gap between prokaryotes and eukaryotes.</title>
        <authorList>
            <person name="Spang A."/>
            <person name="Saw J.H."/>
            <person name="Jorgensen S.L."/>
            <person name="Zaremba-Niedzwiedzka K."/>
            <person name="Martijn J."/>
            <person name="Lind A.E."/>
            <person name="van Eijk R."/>
            <person name="Schleper C."/>
            <person name="Guy L."/>
            <person name="Ettema T.J."/>
        </authorList>
    </citation>
    <scope>NUCLEOTIDE SEQUENCE</scope>
</reference>
<sequence>PRGEFLLMALQDRTAVYFDVIRNRVIQIFKHDGKAVGSDIDQLINTVTISPNGKYGLTGGDDHTARMWNLETGKQLRTWLHGNSVNLVTFSPSGASVVSSAGNDQTRIWDVRSGKQTAVLNTSDIDVDGIWGDFPVFKTTTTALAYSQKGKYLVTGHPNREMCVWRAKDGHAYGCWKIPRKAELKPGVVIEALGFSPDGRNIYSEAGNGLGQKWRFR</sequence>
<feature type="non-terminal residue" evidence="3">
    <location>
        <position position="1"/>
    </location>
</feature>
<organism evidence="3">
    <name type="scientific">marine sediment metagenome</name>
    <dbReference type="NCBI Taxonomy" id="412755"/>
    <lineage>
        <taxon>unclassified sequences</taxon>
        <taxon>metagenomes</taxon>
        <taxon>ecological metagenomes</taxon>
    </lineage>
</organism>
<dbReference type="PANTHER" id="PTHR19879:SF9">
    <property type="entry name" value="TRANSCRIPTION INITIATION FACTOR TFIID SUBUNIT 5"/>
    <property type="match status" value="1"/>
</dbReference>
<dbReference type="EMBL" id="LAZR01030474">
    <property type="protein sequence ID" value="KKL56493.1"/>
    <property type="molecule type" value="Genomic_DNA"/>
</dbReference>
<dbReference type="Gene3D" id="2.130.10.10">
    <property type="entry name" value="YVTN repeat-like/Quinoprotein amine dehydrogenase"/>
    <property type="match status" value="1"/>
</dbReference>
<dbReference type="Pfam" id="PF00400">
    <property type="entry name" value="WD40"/>
    <property type="match status" value="2"/>
</dbReference>
<dbReference type="PANTHER" id="PTHR19879">
    <property type="entry name" value="TRANSCRIPTION INITIATION FACTOR TFIID"/>
    <property type="match status" value="1"/>
</dbReference>
<dbReference type="InterPro" id="IPR036322">
    <property type="entry name" value="WD40_repeat_dom_sf"/>
</dbReference>
<dbReference type="InterPro" id="IPR001680">
    <property type="entry name" value="WD40_rpt"/>
</dbReference>
<gene>
    <name evidence="3" type="ORF">LCGC14_2244880</name>
</gene>